<feature type="signal peptide" evidence="7">
    <location>
        <begin position="1"/>
        <end position="23"/>
    </location>
</feature>
<dbReference type="PANTHER" id="PTHR33136">
    <property type="entry name" value="RAPID ALKALINIZATION FACTOR-LIKE"/>
    <property type="match status" value="1"/>
</dbReference>
<comment type="caution">
    <text evidence="8">The sequence shown here is derived from an EMBL/GenBank/DDBJ whole genome shotgun (WGS) entry which is preliminary data.</text>
</comment>
<reference evidence="8" key="1">
    <citation type="submission" date="2020-06" db="EMBL/GenBank/DDBJ databases">
        <authorList>
            <person name="Li T."/>
            <person name="Hu X."/>
            <person name="Zhang T."/>
            <person name="Song X."/>
            <person name="Zhang H."/>
            <person name="Dai N."/>
            <person name="Sheng W."/>
            <person name="Hou X."/>
            <person name="Wei L."/>
        </authorList>
    </citation>
    <scope>NUCLEOTIDE SEQUENCE</scope>
    <source>
        <strain evidence="8">G02</strain>
        <tissue evidence="8">Leaf</tissue>
    </source>
</reference>
<evidence type="ECO:0000256" key="3">
    <source>
        <dbReference type="ARBA" id="ARBA00022525"/>
    </source>
</evidence>
<evidence type="ECO:0000256" key="4">
    <source>
        <dbReference type="ARBA" id="ARBA00022702"/>
    </source>
</evidence>
<keyword evidence="6" id="KW-1015">Disulfide bond</keyword>
<evidence type="ECO:0000313" key="8">
    <source>
        <dbReference type="EMBL" id="KAL0306519.1"/>
    </source>
</evidence>
<dbReference type="InterPro" id="IPR008801">
    <property type="entry name" value="RALF"/>
</dbReference>
<dbReference type="Pfam" id="PF05498">
    <property type="entry name" value="RALF"/>
    <property type="match status" value="1"/>
</dbReference>
<dbReference type="AlphaFoldDB" id="A0AAW2KJQ4"/>
<evidence type="ECO:0000256" key="6">
    <source>
        <dbReference type="ARBA" id="ARBA00023157"/>
    </source>
</evidence>
<evidence type="ECO:0000256" key="2">
    <source>
        <dbReference type="ARBA" id="ARBA00009178"/>
    </source>
</evidence>
<comment type="similarity">
    <text evidence="2">Belongs to the plant rapid alkalinization factor (RALF) family.</text>
</comment>
<evidence type="ECO:0000256" key="5">
    <source>
        <dbReference type="ARBA" id="ARBA00022729"/>
    </source>
</evidence>
<evidence type="ECO:0000256" key="7">
    <source>
        <dbReference type="SAM" id="SignalP"/>
    </source>
</evidence>
<evidence type="ECO:0000256" key="1">
    <source>
        <dbReference type="ARBA" id="ARBA00004613"/>
    </source>
</evidence>
<dbReference type="GO" id="GO:0009506">
    <property type="term" value="C:plasmodesma"/>
    <property type="evidence" value="ECO:0007669"/>
    <property type="project" value="TreeGrafter"/>
</dbReference>
<comment type="subcellular location">
    <subcellularLocation>
        <location evidence="1">Secreted</location>
    </subcellularLocation>
</comment>
<proteinExistence type="inferred from homology"/>
<reference evidence="8" key="2">
    <citation type="journal article" date="2024" name="Plant">
        <title>Genomic evolution and insights into agronomic trait innovations of Sesamum species.</title>
        <authorList>
            <person name="Miao H."/>
            <person name="Wang L."/>
            <person name="Qu L."/>
            <person name="Liu H."/>
            <person name="Sun Y."/>
            <person name="Le M."/>
            <person name="Wang Q."/>
            <person name="Wei S."/>
            <person name="Zheng Y."/>
            <person name="Lin W."/>
            <person name="Duan Y."/>
            <person name="Cao H."/>
            <person name="Xiong S."/>
            <person name="Wang X."/>
            <person name="Wei L."/>
            <person name="Li C."/>
            <person name="Ma Q."/>
            <person name="Ju M."/>
            <person name="Zhao R."/>
            <person name="Li G."/>
            <person name="Mu C."/>
            <person name="Tian Q."/>
            <person name="Mei H."/>
            <person name="Zhang T."/>
            <person name="Gao T."/>
            <person name="Zhang H."/>
        </authorList>
    </citation>
    <scope>NUCLEOTIDE SEQUENCE</scope>
    <source>
        <strain evidence="8">G02</strain>
    </source>
</reference>
<gene>
    <name evidence="8" type="ORF">Sradi_6069200</name>
</gene>
<name>A0AAW2KJQ4_SESRA</name>
<sequence length="118" mass="13338">MMAFRGMGLLILLLSITALATVAQPKEYTFDLGLRGEPDGHGLVAASLEDEEFMMESEAARRQLAPRERTYISYGSLSRNNVMCNTRGQSYYNCYGNQRVNPYRRGCSKVTKCARRSR</sequence>
<dbReference type="EMBL" id="JACGWJ010000028">
    <property type="protein sequence ID" value="KAL0306519.1"/>
    <property type="molecule type" value="Genomic_DNA"/>
</dbReference>
<protein>
    <submittedName>
        <fullName evidence="8">Uncharacterized protein</fullName>
    </submittedName>
</protein>
<dbReference type="GO" id="GO:0005179">
    <property type="term" value="F:hormone activity"/>
    <property type="evidence" value="ECO:0007669"/>
    <property type="project" value="UniProtKB-KW"/>
</dbReference>
<keyword evidence="3" id="KW-0964">Secreted</keyword>
<dbReference type="GO" id="GO:0005576">
    <property type="term" value="C:extracellular region"/>
    <property type="evidence" value="ECO:0007669"/>
    <property type="project" value="UniProtKB-SubCell"/>
</dbReference>
<dbReference type="PANTHER" id="PTHR33136:SF34">
    <property type="entry name" value="OS12G0541700 PROTEIN"/>
    <property type="match status" value="1"/>
</dbReference>
<keyword evidence="5 7" id="KW-0732">Signal</keyword>
<accession>A0AAW2KJQ4</accession>
<dbReference type="GO" id="GO:0019722">
    <property type="term" value="P:calcium-mediated signaling"/>
    <property type="evidence" value="ECO:0007669"/>
    <property type="project" value="TreeGrafter"/>
</dbReference>
<keyword evidence="4" id="KW-0372">Hormone</keyword>
<organism evidence="8">
    <name type="scientific">Sesamum radiatum</name>
    <name type="common">Black benniseed</name>
    <dbReference type="NCBI Taxonomy" id="300843"/>
    <lineage>
        <taxon>Eukaryota</taxon>
        <taxon>Viridiplantae</taxon>
        <taxon>Streptophyta</taxon>
        <taxon>Embryophyta</taxon>
        <taxon>Tracheophyta</taxon>
        <taxon>Spermatophyta</taxon>
        <taxon>Magnoliopsida</taxon>
        <taxon>eudicotyledons</taxon>
        <taxon>Gunneridae</taxon>
        <taxon>Pentapetalae</taxon>
        <taxon>asterids</taxon>
        <taxon>lamiids</taxon>
        <taxon>Lamiales</taxon>
        <taxon>Pedaliaceae</taxon>
        <taxon>Sesamum</taxon>
    </lineage>
</organism>
<feature type="chain" id="PRO_5043755304" evidence="7">
    <location>
        <begin position="24"/>
        <end position="118"/>
    </location>
</feature>